<dbReference type="EMBL" id="VOIH02000011">
    <property type="protein sequence ID" value="KAF3434068.1"/>
    <property type="molecule type" value="Genomic_DNA"/>
</dbReference>
<dbReference type="OrthoDB" id="1144530at2759"/>
<keyword evidence="1" id="KW-0677">Repeat</keyword>
<dbReference type="Gene3D" id="1.10.10.10">
    <property type="entry name" value="Winged helix-like DNA-binding domain superfamily/Winged helix DNA-binding domain"/>
    <property type="match status" value="1"/>
</dbReference>
<dbReference type="InterPro" id="IPR027417">
    <property type="entry name" value="P-loop_NTPase"/>
</dbReference>
<dbReference type="InterPro" id="IPR038005">
    <property type="entry name" value="RX-like_CC"/>
</dbReference>
<dbReference type="Gene3D" id="3.40.50.300">
    <property type="entry name" value="P-loop containing nucleotide triphosphate hydrolases"/>
    <property type="match status" value="1"/>
</dbReference>
<dbReference type="PRINTS" id="PR00364">
    <property type="entry name" value="DISEASERSIST"/>
</dbReference>
<dbReference type="FunFam" id="3.40.50.300:FF:001091">
    <property type="entry name" value="Probable disease resistance protein At1g61300"/>
    <property type="match status" value="1"/>
</dbReference>
<dbReference type="PANTHER" id="PTHR23155">
    <property type="entry name" value="DISEASE RESISTANCE PROTEIN RP"/>
    <property type="match status" value="1"/>
</dbReference>
<dbReference type="Gene3D" id="3.80.10.10">
    <property type="entry name" value="Ribonuclease Inhibitor"/>
    <property type="match status" value="1"/>
</dbReference>
<dbReference type="Pfam" id="PF23598">
    <property type="entry name" value="LRR_14"/>
    <property type="match status" value="1"/>
</dbReference>
<dbReference type="InterPro" id="IPR042197">
    <property type="entry name" value="Apaf_helical"/>
</dbReference>
<dbReference type="GO" id="GO:0098542">
    <property type="term" value="P:defense response to other organism"/>
    <property type="evidence" value="ECO:0007669"/>
    <property type="project" value="TreeGrafter"/>
</dbReference>
<dbReference type="Pfam" id="PF18052">
    <property type="entry name" value="Rx_N"/>
    <property type="match status" value="1"/>
</dbReference>
<evidence type="ECO:0000256" key="3">
    <source>
        <dbReference type="ARBA" id="ARBA00022821"/>
    </source>
</evidence>
<dbReference type="Gene3D" id="1.20.5.4130">
    <property type="match status" value="1"/>
</dbReference>
<dbReference type="AlphaFoldDB" id="A0A8K0GRD7"/>
<evidence type="ECO:0000259" key="6">
    <source>
        <dbReference type="Pfam" id="PF23559"/>
    </source>
</evidence>
<dbReference type="InterPro" id="IPR055414">
    <property type="entry name" value="LRR_R13L4/SHOC2-like"/>
</dbReference>
<dbReference type="PANTHER" id="PTHR23155:SF1185">
    <property type="entry name" value="DISEASE RESISTANCE RPP8-LIKE PROTEIN 3-RELATED"/>
    <property type="match status" value="1"/>
</dbReference>
<dbReference type="InterPro" id="IPR002182">
    <property type="entry name" value="NB-ARC"/>
</dbReference>
<dbReference type="InterPro" id="IPR044974">
    <property type="entry name" value="Disease_R_plants"/>
</dbReference>
<gene>
    <name evidence="8" type="ORF">FNV43_RR25171</name>
</gene>
<dbReference type="InterPro" id="IPR041118">
    <property type="entry name" value="Rx_N"/>
</dbReference>
<evidence type="ECO:0000256" key="2">
    <source>
        <dbReference type="ARBA" id="ARBA00022741"/>
    </source>
</evidence>
<reference evidence="8" key="1">
    <citation type="submission" date="2020-03" db="EMBL/GenBank/DDBJ databases">
        <title>A high-quality chromosome-level genome assembly of a woody plant with both climbing and erect habits, Rhamnella rubrinervis.</title>
        <authorList>
            <person name="Lu Z."/>
            <person name="Yang Y."/>
            <person name="Zhu X."/>
            <person name="Sun Y."/>
        </authorList>
    </citation>
    <scope>NUCLEOTIDE SEQUENCE</scope>
    <source>
        <strain evidence="8">BYM</strain>
        <tissue evidence="8">Leaf</tissue>
    </source>
</reference>
<evidence type="ECO:0000259" key="5">
    <source>
        <dbReference type="Pfam" id="PF18052"/>
    </source>
</evidence>
<evidence type="ECO:0000256" key="1">
    <source>
        <dbReference type="ARBA" id="ARBA00022737"/>
    </source>
</evidence>
<sequence length="949" mass="108700">MAEFVLSKLAESVVAQTVQRISDLLIYEAASLRSVRDDVVVLQDELRSLKGFLKEADSKQEQDKRLQELLIQVREIASDAEDVVETFIFKVSSSYMKASHNKRIRAQINSIRSRIQIISRSMQIFEIKFVVGEGTSSSMVEVQRNFRRSYPDDEDDDVIILEGSKTALTAQLTKEVDRLCIVSVVGMGGLGKTTLAKKVFNGVKQHFDCSAWVFVSQQFVPKDVLIDILIQVGIPDEEFGLERKKHALTYLEKVTKLNALKESEIIVFLKDVLEQKRYLVVLDDIWRTETWGRIKRAFPQGKKGSKLLFTTRNMEVATYADLLSSPIEPPFLTLDESWELLRRKAFLKHIAGHGKKDCSPEFENLGREMVKKCGGLPLAVVVLGGLLKTKNSLDEWKVVHRNVNAYLRKPQSRQPYGGVHDILALSYYDLPYILKPCFLYLGNFPEDWEIPKSKLIRLWIAEGFIAAPTRGEEEETMEDIAEQYLRELIHRGMVQVGQRDYTWVGVKTCRMHDLMMDFCMLKAREENFSEIIPKIESSTNSSKQHVATTHSRRIAISPGCVLDFNTNCLSSSLRQNVENASWKEQIHPHLRSLLCFGTLTFSVLAAKNFCALRVLEIELVKSMKMPREIGKLVHLKYLCLKTSLELELPKTIGNLRNLHTLDLRRCRKITLPREIFNLVRLRHLLLPKYLRMPFHGRIARLFGQKIHFGVSRLTNIVTLKYIPAEWLIKNDALLKLTNLQNLGIVMNSDREVGACLRYWNIFVPSAKGGFKSSKPLSSCHSLSQLSLTGTLLEEVDSIGCHILHCLPANLNKLVLDGTDLEQDRMPVLEKMSNLRCLTIKYNAYKGDKLVCSAYGFPKLETLQFEDLYDLKEWHVEEGALQSLKRLDIQYLLFMEMIPDGLRFVTCLRELNIKHMPKSFCERLQVKDGIEGADYYKVRHIPSISISDIR</sequence>
<dbReference type="InterPro" id="IPR058922">
    <property type="entry name" value="WHD_DRP"/>
</dbReference>
<dbReference type="Pfam" id="PF23559">
    <property type="entry name" value="WHD_DRP"/>
    <property type="match status" value="1"/>
</dbReference>
<dbReference type="Gene3D" id="1.10.8.430">
    <property type="entry name" value="Helical domain of apoptotic protease-activating factors"/>
    <property type="match status" value="1"/>
</dbReference>
<dbReference type="SUPFAM" id="SSF52058">
    <property type="entry name" value="L domain-like"/>
    <property type="match status" value="1"/>
</dbReference>
<evidence type="ECO:0000259" key="7">
    <source>
        <dbReference type="Pfam" id="PF23598"/>
    </source>
</evidence>
<keyword evidence="9" id="KW-1185">Reference proteome</keyword>
<accession>A0A8K0GRD7</accession>
<evidence type="ECO:0000313" key="9">
    <source>
        <dbReference type="Proteomes" id="UP000796880"/>
    </source>
</evidence>
<feature type="domain" description="Disease resistance N-terminal" evidence="5">
    <location>
        <begin position="13"/>
        <end position="100"/>
    </location>
</feature>
<keyword evidence="2" id="KW-0547">Nucleotide-binding</keyword>
<feature type="domain" description="NB-ARC" evidence="4">
    <location>
        <begin position="164"/>
        <end position="348"/>
    </location>
</feature>
<evidence type="ECO:0000313" key="8">
    <source>
        <dbReference type="EMBL" id="KAF3434068.1"/>
    </source>
</evidence>
<dbReference type="InterPro" id="IPR032675">
    <property type="entry name" value="LRR_dom_sf"/>
</dbReference>
<feature type="domain" description="Disease resistance R13L4/SHOC-2-like LRR" evidence="7">
    <location>
        <begin position="589"/>
        <end position="913"/>
    </location>
</feature>
<dbReference type="Pfam" id="PF00931">
    <property type="entry name" value="NB-ARC"/>
    <property type="match status" value="1"/>
</dbReference>
<dbReference type="InterPro" id="IPR036388">
    <property type="entry name" value="WH-like_DNA-bd_sf"/>
</dbReference>
<dbReference type="CDD" id="cd14798">
    <property type="entry name" value="RX-CC_like"/>
    <property type="match status" value="1"/>
</dbReference>
<organism evidence="8 9">
    <name type="scientific">Rhamnella rubrinervis</name>
    <dbReference type="NCBI Taxonomy" id="2594499"/>
    <lineage>
        <taxon>Eukaryota</taxon>
        <taxon>Viridiplantae</taxon>
        <taxon>Streptophyta</taxon>
        <taxon>Embryophyta</taxon>
        <taxon>Tracheophyta</taxon>
        <taxon>Spermatophyta</taxon>
        <taxon>Magnoliopsida</taxon>
        <taxon>eudicotyledons</taxon>
        <taxon>Gunneridae</taxon>
        <taxon>Pentapetalae</taxon>
        <taxon>rosids</taxon>
        <taxon>fabids</taxon>
        <taxon>Rosales</taxon>
        <taxon>Rhamnaceae</taxon>
        <taxon>rhamnoid group</taxon>
        <taxon>Rhamneae</taxon>
        <taxon>Rhamnella</taxon>
    </lineage>
</organism>
<dbReference type="FunFam" id="1.10.8.430:FF:000003">
    <property type="entry name" value="Probable disease resistance protein At5g66910"/>
    <property type="match status" value="1"/>
</dbReference>
<dbReference type="SUPFAM" id="SSF52540">
    <property type="entry name" value="P-loop containing nucleoside triphosphate hydrolases"/>
    <property type="match status" value="1"/>
</dbReference>
<name>A0A8K0GRD7_9ROSA</name>
<protein>
    <submittedName>
        <fullName evidence="8">Uncharacterized protein</fullName>
    </submittedName>
</protein>
<feature type="domain" description="Disease resistance protein winged helix" evidence="6">
    <location>
        <begin position="444"/>
        <end position="518"/>
    </location>
</feature>
<proteinExistence type="predicted"/>
<keyword evidence="3" id="KW-0611">Plant defense</keyword>
<evidence type="ECO:0000259" key="4">
    <source>
        <dbReference type="Pfam" id="PF00931"/>
    </source>
</evidence>
<dbReference type="FunFam" id="1.10.10.10:FF:000322">
    <property type="entry name" value="Probable disease resistance protein At1g63360"/>
    <property type="match status" value="1"/>
</dbReference>
<comment type="caution">
    <text evidence="8">The sequence shown here is derived from an EMBL/GenBank/DDBJ whole genome shotgun (WGS) entry which is preliminary data.</text>
</comment>
<dbReference type="GO" id="GO:0043531">
    <property type="term" value="F:ADP binding"/>
    <property type="evidence" value="ECO:0007669"/>
    <property type="project" value="InterPro"/>
</dbReference>
<dbReference type="Proteomes" id="UP000796880">
    <property type="component" value="Unassembled WGS sequence"/>
</dbReference>